<dbReference type="Proteomes" id="UP000836841">
    <property type="component" value="Unassembled WGS sequence"/>
</dbReference>
<dbReference type="Pfam" id="PF03469">
    <property type="entry name" value="XH"/>
    <property type="match status" value="1"/>
</dbReference>
<evidence type="ECO:0000313" key="3">
    <source>
        <dbReference type="EMBL" id="CAH2075768.1"/>
    </source>
</evidence>
<keyword evidence="4" id="KW-1185">Reference proteome</keyword>
<proteinExistence type="predicted"/>
<feature type="signal peptide" evidence="1">
    <location>
        <begin position="1"/>
        <end position="18"/>
    </location>
</feature>
<reference evidence="3 4" key="1">
    <citation type="submission" date="2022-03" db="EMBL/GenBank/DDBJ databases">
        <authorList>
            <person name="Nunn A."/>
            <person name="Chopra R."/>
            <person name="Nunn A."/>
            <person name="Contreras Garrido A."/>
        </authorList>
    </citation>
    <scope>NUCLEOTIDE SEQUENCE [LARGE SCALE GENOMIC DNA]</scope>
</reference>
<feature type="chain" id="PRO_5043684271" description="Factor of DNA methylation 1-5/IDN2 domain-containing protein" evidence="1">
    <location>
        <begin position="19"/>
        <end position="108"/>
    </location>
</feature>
<dbReference type="PANTHER" id="PTHR21596:SF23">
    <property type="entry name" value="FACTOR OF DNA METHYLATION 4"/>
    <property type="match status" value="1"/>
</dbReference>
<sequence>MPLQTGLILPVLIQLPIAHEEEDVNEANKEVINEEDDKIKYLKQECGDEVYEAITKALEELNEYNPNGRCPVSELCNKKESRKAKLVEGVAQILKQWKQQQKRYRRRL</sequence>
<feature type="domain" description="Factor of DNA methylation 1-5/IDN2" evidence="2">
    <location>
        <begin position="22"/>
        <end position="102"/>
    </location>
</feature>
<dbReference type="EMBL" id="CAJVSB020000884">
    <property type="protein sequence ID" value="CAH2075768.1"/>
    <property type="molecule type" value="Genomic_DNA"/>
</dbReference>
<evidence type="ECO:0000259" key="2">
    <source>
        <dbReference type="Pfam" id="PF03469"/>
    </source>
</evidence>
<protein>
    <recommendedName>
        <fullName evidence="2">Factor of DNA methylation 1-5/IDN2 domain-containing protein</fullName>
    </recommendedName>
</protein>
<comment type="caution">
    <text evidence="3">The sequence shown here is derived from an EMBL/GenBank/DDBJ whole genome shotgun (WGS) entry which is preliminary data.</text>
</comment>
<evidence type="ECO:0000313" key="4">
    <source>
        <dbReference type="Proteomes" id="UP000836841"/>
    </source>
</evidence>
<accession>A0AAU9SX96</accession>
<keyword evidence="1" id="KW-0732">Signal</keyword>
<name>A0AAU9SX96_THLAR</name>
<dbReference type="PANTHER" id="PTHR21596">
    <property type="entry name" value="RIBONUCLEASE P SUBUNIT P38"/>
    <property type="match status" value="1"/>
</dbReference>
<evidence type="ECO:0000256" key="1">
    <source>
        <dbReference type="SAM" id="SignalP"/>
    </source>
</evidence>
<organism evidence="3 4">
    <name type="scientific">Thlaspi arvense</name>
    <name type="common">Field penny-cress</name>
    <dbReference type="NCBI Taxonomy" id="13288"/>
    <lineage>
        <taxon>Eukaryota</taxon>
        <taxon>Viridiplantae</taxon>
        <taxon>Streptophyta</taxon>
        <taxon>Embryophyta</taxon>
        <taxon>Tracheophyta</taxon>
        <taxon>Spermatophyta</taxon>
        <taxon>Magnoliopsida</taxon>
        <taxon>eudicotyledons</taxon>
        <taxon>Gunneridae</taxon>
        <taxon>Pentapetalae</taxon>
        <taxon>rosids</taxon>
        <taxon>malvids</taxon>
        <taxon>Brassicales</taxon>
        <taxon>Brassicaceae</taxon>
        <taxon>Thlaspideae</taxon>
        <taxon>Thlaspi</taxon>
    </lineage>
</organism>
<gene>
    <name evidence="3" type="ORF">TAV2_LOCUS22465</name>
</gene>
<dbReference type="InterPro" id="IPR045177">
    <property type="entry name" value="FDM1-5/IDN2"/>
</dbReference>
<dbReference type="AlphaFoldDB" id="A0AAU9SX96"/>
<dbReference type="InterPro" id="IPR005379">
    <property type="entry name" value="FDM1-5/IDN2_XH"/>
</dbReference>
<dbReference type="GO" id="GO:0080188">
    <property type="term" value="P:gene silencing by siRNA-directed DNA methylation"/>
    <property type="evidence" value="ECO:0007669"/>
    <property type="project" value="InterPro"/>
</dbReference>